<name>C9RBF4_AMMDK</name>
<accession>C9RBF4</accession>
<organism evidence="1 2">
    <name type="scientific">Ammonifex degensii (strain DSM 10501 / KC4)</name>
    <dbReference type="NCBI Taxonomy" id="429009"/>
    <lineage>
        <taxon>Bacteria</taxon>
        <taxon>Bacillati</taxon>
        <taxon>Bacillota</taxon>
        <taxon>Clostridia</taxon>
        <taxon>Thermoanaerobacterales</taxon>
        <taxon>Thermoanaerobacteraceae</taxon>
        <taxon>Ammonifex</taxon>
    </lineage>
</organism>
<gene>
    <name evidence="1" type="ordered locus">Adeg_0428</name>
</gene>
<dbReference type="KEGG" id="adg:Adeg_0428"/>
<evidence type="ECO:0000313" key="2">
    <source>
        <dbReference type="Proteomes" id="UP000002620"/>
    </source>
</evidence>
<reference evidence="1 2" key="1">
    <citation type="submission" date="2009-10" db="EMBL/GenBank/DDBJ databases">
        <title>Complete sequence of chromosome of Ammonifex degensii KC4.</title>
        <authorList>
            <consortium name="US DOE Joint Genome Institute"/>
            <person name="Kerfeld C."/>
            <person name="Goodner B."/>
            <person name="Huber H."/>
            <person name="Stetter K."/>
            <person name="Lucas S."/>
            <person name="Copeland A."/>
            <person name="Lapidus A."/>
            <person name="Glavina del Rio T."/>
            <person name="Dalin E."/>
            <person name="Tice H."/>
            <person name="Bruce D."/>
            <person name="Goodwin L."/>
            <person name="Pitluck S."/>
            <person name="Saunders E."/>
            <person name="Brettin T."/>
            <person name="Detter J.C."/>
            <person name="Han C."/>
            <person name="Larimer F."/>
            <person name="Land M."/>
            <person name="Hauser L."/>
            <person name="Kyrpides N."/>
            <person name="Ovchinnikova G."/>
            <person name="Richardson P."/>
        </authorList>
    </citation>
    <scope>NUCLEOTIDE SEQUENCE [LARGE SCALE GENOMIC DNA]</scope>
    <source>
        <strain evidence="2">DSM 10501 / KC4</strain>
    </source>
</reference>
<evidence type="ECO:0000313" key="1">
    <source>
        <dbReference type="EMBL" id="ACX51581.1"/>
    </source>
</evidence>
<dbReference type="AlphaFoldDB" id="C9RBF4"/>
<dbReference type="EMBL" id="CP001785">
    <property type="protein sequence ID" value="ACX51581.1"/>
    <property type="molecule type" value="Genomic_DNA"/>
</dbReference>
<dbReference type="HOGENOM" id="CLU_3039752_0_0_9"/>
<dbReference type="eggNOG" id="COG2801">
    <property type="taxonomic scope" value="Bacteria"/>
</dbReference>
<dbReference type="Proteomes" id="UP000002620">
    <property type="component" value="Chromosome"/>
</dbReference>
<proteinExistence type="predicted"/>
<protein>
    <submittedName>
        <fullName evidence="1">Uncharacterized protein</fullName>
    </submittedName>
</protein>
<sequence length="54" mass="5852">MTLYQQLKRSGNPHAIAQTVASLLTTCSPKEVARIMGCSVLSRGITHPKMKALL</sequence>
<keyword evidence="2" id="KW-1185">Reference proteome</keyword>